<comment type="subunit">
    <text evidence="2 8">Tetramer of two alpha and two beta chains.</text>
</comment>
<evidence type="ECO:0000256" key="10">
    <source>
        <dbReference type="SAM" id="Phobius"/>
    </source>
</evidence>
<keyword evidence="4 8" id="KW-0822">Tryptophan biosynthesis</keyword>
<dbReference type="UniPathway" id="UPA00035">
    <property type="reaction ID" value="UER00044"/>
</dbReference>
<keyword evidence="6 8" id="KW-0456">Lyase</keyword>
<evidence type="ECO:0000313" key="12">
    <source>
        <dbReference type="Proteomes" id="UP000222818"/>
    </source>
</evidence>
<evidence type="ECO:0000256" key="7">
    <source>
        <dbReference type="ARBA" id="ARBA00049047"/>
    </source>
</evidence>
<dbReference type="Proteomes" id="UP000222818">
    <property type="component" value="Unassembled WGS sequence"/>
</dbReference>
<feature type="transmembrane region" description="Helical" evidence="10">
    <location>
        <begin position="101"/>
        <end position="125"/>
    </location>
</feature>
<evidence type="ECO:0000313" key="11">
    <source>
        <dbReference type="EMBL" id="PHN16348.1"/>
    </source>
</evidence>
<evidence type="ECO:0000256" key="4">
    <source>
        <dbReference type="ARBA" id="ARBA00022822"/>
    </source>
</evidence>
<dbReference type="PANTHER" id="PTHR43406">
    <property type="entry name" value="TRYPTOPHAN SYNTHASE, ALPHA CHAIN"/>
    <property type="match status" value="1"/>
</dbReference>
<evidence type="ECO:0000256" key="1">
    <source>
        <dbReference type="ARBA" id="ARBA00004733"/>
    </source>
</evidence>
<keyword evidence="10" id="KW-0812">Transmembrane</keyword>
<dbReference type="PROSITE" id="PS00167">
    <property type="entry name" value="TRP_SYNTHASE_ALPHA"/>
    <property type="match status" value="1"/>
</dbReference>
<dbReference type="HAMAP" id="MF_00131">
    <property type="entry name" value="Trp_synth_alpha"/>
    <property type="match status" value="1"/>
</dbReference>
<name>A0A2G0V7A9_9PROT</name>
<dbReference type="InterPro" id="IPR002028">
    <property type="entry name" value="Trp_synthase_suA"/>
</dbReference>
<feature type="active site" description="Proton acceptor" evidence="8">
    <location>
        <position position="51"/>
    </location>
</feature>
<feature type="transmembrane region" description="Helical" evidence="10">
    <location>
        <begin position="174"/>
        <end position="191"/>
    </location>
</feature>
<dbReference type="EMBL" id="MKGN01000002">
    <property type="protein sequence ID" value="PHN16348.1"/>
    <property type="molecule type" value="Genomic_DNA"/>
</dbReference>
<dbReference type="Pfam" id="PF00290">
    <property type="entry name" value="Trp_syntA"/>
    <property type="match status" value="1"/>
</dbReference>
<protein>
    <recommendedName>
        <fullName evidence="8">Tryptophan synthase alpha chain</fullName>
        <ecNumber evidence="8">4.2.1.20</ecNumber>
    </recommendedName>
</protein>
<evidence type="ECO:0000256" key="6">
    <source>
        <dbReference type="ARBA" id="ARBA00023239"/>
    </source>
</evidence>
<dbReference type="NCBIfam" id="TIGR00262">
    <property type="entry name" value="trpA"/>
    <property type="match status" value="1"/>
</dbReference>
<proteinExistence type="inferred from homology"/>
<keyword evidence="5 8" id="KW-0057">Aromatic amino acid biosynthesis</keyword>
<dbReference type="RefSeq" id="WP_186787035.1">
    <property type="nucleotide sequence ID" value="NZ_MKGN01000002.1"/>
</dbReference>
<dbReference type="CDD" id="cd04724">
    <property type="entry name" value="Tryptophan_synthase_alpha"/>
    <property type="match status" value="1"/>
</dbReference>
<comment type="similarity">
    <text evidence="8 9">Belongs to the TrpA family.</text>
</comment>
<evidence type="ECO:0000256" key="2">
    <source>
        <dbReference type="ARBA" id="ARBA00011270"/>
    </source>
</evidence>
<dbReference type="InterPro" id="IPR013785">
    <property type="entry name" value="Aldolase_TIM"/>
</dbReference>
<evidence type="ECO:0000256" key="9">
    <source>
        <dbReference type="RuleBase" id="RU003662"/>
    </source>
</evidence>
<evidence type="ECO:0000256" key="5">
    <source>
        <dbReference type="ARBA" id="ARBA00023141"/>
    </source>
</evidence>
<keyword evidence="3 8" id="KW-0028">Amino-acid biosynthesis</keyword>
<dbReference type="EC" id="4.2.1.20" evidence="8"/>
<dbReference type="GO" id="GO:0004834">
    <property type="term" value="F:tryptophan synthase activity"/>
    <property type="evidence" value="ECO:0007669"/>
    <property type="project" value="UniProtKB-UniRule"/>
</dbReference>
<dbReference type="InterPro" id="IPR011060">
    <property type="entry name" value="RibuloseP-bd_barrel"/>
</dbReference>
<feature type="active site" description="Proton acceptor" evidence="8">
    <location>
        <position position="62"/>
    </location>
</feature>
<comment type="pathway">
    <text evidence="1 8">Amino-acid biosynthesis; L-tryptophan biosynthesis; L-tryptophan from chorismate: step 5/5.</text>
</comment>
<organism evidence="11 12">
    <name type="scientific">Candidatus Tremblayella phenacoccinincola</name>
    <dbReference type="NCBI Taxonomy" id="1010676"/>
    <lineage>
        <taxon>Bacteria</taxon>
        <taxon>Pseudomonadati</taxon>
        <taxon>Pseudomonadota</taxon>
        <taxon>Betaproteobacteria</taxon>
        <taxon>Candidatus Tremblayella</taxon>
    </lineage>
</organism>
<evidence type="ECO:0000256" key="3">
    <source>
        <dbReference type="ARBA" id="ARBA00022605"/>
    </source>
</evidence>
<keyword evidence="10" id="KW-0472">Membrane</keyword>
<sequence length="270" mass="30825">MKLNRYREAFYSLFRRYKTSFIVFNVIGEPNQNRYIKVVSNFILSGIVALELGIPFSDPLADGPTIQRAAFRVINIGIKPFNCFKSLAVIRHRFPYIPIGLLMYSNLVFNIGIRTFCSYCSYIKADSIIIVDMPLEESRWVYRQLVIYLLYYIYICPPLASLSLLKKVVLCSSLYIYLLSKLGITGIEANLKLPLVNSVKGLGYYYSVPILQGFGIFSYIQVVSLLKNKISGFIAGSVVINIIENNIYDSLYMINLLYLFLVKLSSYGFS</sequence>
<dbReference type="Gene3D" id="3.20.20.70">
    <property type="entry name" value="Aldolase class I"/>
    <property type="match status" value="1"/>
</dbReference>
<dbReference type="AlphaFoldDB" id="A0A2G0V7A9"/>
<dbReference type="SUPFAM" id="SSF51366">
    <property type="entry name" value="Ribulose-phoshate binding barrel"/>
    <property type="match status" value="1"/>
</dbReference>
<comment type="function">
    <text evidence="8">The alpha subunit is responsible for the aldol cleavage of indoleglycerol phosphate to indole and glyceraldehyde 3-phosphate.</text>
</comment>
<feature type="transmembrane region" description="Helical" evidence="10">
    <location>
        <begin position="203"/>
        <end position="226"/>
    </location>
</feature>
<comment type="caution">
    <text evidence="11">The sequence shown here is derived from an EMBL/GenBank/DDBJ whole genome shotgun (WGS) entry which is preliminary data.</text>
</comment>
<keyword evidence="10" id="KW-1133">Transmembrane helix</keyword>
<feature type="transmembrane region" description="Helical" evidence="10">
    <location>
        <begin position="145"/>
        <end position="165"/>
    </location>
</feature>
<accession>A0A2G0V7A9</accession>
<evidence type="ECO:0000256" key="8">
    <source>
        <dbReference type="HAMAP-Rule" id="MF_00131"/>
    </source>
</evidence>
<dbReference type="InterPro" id="IPR018204">
    <property type="entry name" value="Trp_synthase_alpha_AS"/>
</dbReference>
<comment type="catalytic activity">
    <reaction evidence="7 8">
        <text>(1S,2R)-1-C-(indol-3-yl)glycerol 3-phosphate + L-serine = D-glyceraldehyde 3-phosphate + L-tryptophan + H2O</text>
        <dbReference type="Rhea" id="RHEA:10532"/>
        <dbReference type="ChEBI" id="CHEBI:15377"/>
        <dbReference type="ChEBI" id="CHEBI:33384"/>
        <dbReference type="ChEBI" id="CHEBI:57912"/>
        <dbReference type="ChEBI" id="CHEBI:58866"/>
        <dbReference type="ChEBI" id="CHEBI:59776"/>
        <dbReference type="EC" id="4.2.1.20"/>
    </reaction>
</comment>
<dbReference type="PANTHER" id="PTHR43406:SF1">
    <property type="entry name" value="TRYPTOPHAN SYNTHASE ALPHA CHAIN, CHLOROPLASTIC"/>
    <property type="match status" value="1"/>
</dbReference>
<dbReference type="GO" id="GO:0005829">
    <property type="term" value="C:cytosol"/>
    <property type="evidence" value="ECO:0007669"/>
    <property type="project" value="TreeGrafter"/>
</dbReference>
<gene>
    <name evidence="8 11" type="primary">trpA</name>
    <name evidence="11" type="ORF">TPPER_00022</name>
</gene>
<reference evidence="11 12" key="1">
    <citation type="journal article" date="2017" name="ISME J.">
        <title>Tremblaya phenacola PPER: an evolutionary beta-gammaproteobacterium collage.</title>
        <authorList>
            <person name="Gil R."/>
            <person name="Vargas-Chavez C."/>
            <person name="Lopez-Madrigal S."/>
            <person name="Santos-Garcia D."/>
            <person name="Latorre A."/>
            <person name="Moya A."/>
        </authorList>
    </citation>
    <scope>NUCLEOTIDE SEQUENCE [LARGE SCALE GENOMIC DNA]</scope>
    <source>
        <strain evidence="11 12">PPER</strain>
    </source>
</reference>
<keyword evidence="12" id="KW-1185">Reference proteome</keyword>